<organism evidence="1">
    <name type="scientific">Timema douglasi</name>
    <name type="common">Walking stick</name>
    <dbReference type="NCBI Taxonomy" id="61478"/>
    <lineage>
        <taxon>Eukaryota</taxon>
        <taxon>Metazoa</taxon>
        <taxon>Ecdysozoa</taxon>
        <taxon>Arthropoda</taxon>
        <taxon>Hexapoda</taxon>
        <taxon>Insecta</taxon>
        <taxon>Pterygota</taxon>
        <taxon>Neoptera</taxon>
        <taxon>Polyneoptera</taxon>
        <taxon>Phasmatodea</taxon>
        <taxon>Timematodea</taxon>
        <taxon>Timematoidea</taxon>
        <taxon>Timematidae</taxon>
        <taxon>Timema</taxon>
    </lineage>
</organism>
<dbReference type="EMBL" id="OA573021">
    <property type="protein sequence ID" value="CAD7204737.1"/>
    <property type="molecule type" value="Genomic_DNA"/>
</dbReference>
<name>A0A7R8VTT2_TIMDO</name>
<gene>
    <name evidence="1" type="ORF">TDIB3V08_LOCUS10894</name>
</gene>
<protein>
    <submittedName>
        <fullName evidence="1">Uncharacterized protein</fullName>
    </submittedName>
</protein>
<evidence type="ECO:0000313" key="1">
    <source>
        <dbReference type="EMBL" id="CAD7204737.1"/>
    </source>
</evidence>
<accession>A0A7R8VTT2</accession>
<proteinExistence type="predicted"/>
<sequence length="306" mass="35352">MVEAYRISEEVSRKVHVQIMKVVLGVWSGSRHKNELFHKEMRECLLDDYGKYGGGAADAALLELLWMDGVMEYFEDRKEIIADTGIRVILTRRAPYEIFEEGKNYLATTYAWDENSWSGRVLHMVLRHLVRLSHEKRDSIAFPSAGSLDRIQLRSMNLPTDVDSLREQIEKFLKRRDETFNMENTYRQFGKAEASSEIDVTLCNAESMDMMEGWRVEDNVMVCNHNLIVFYFAMGRLLILPSSVEQVNNVNTRVKQLTCALHDAMRKSIPVVKSDTKRHDYGIIVPKHVGQNIIGFLLNADYLPKE</sequence>
<reference evidence="1" key="1">
    <citation type="submission" date="2020-11" db="EMBL/GenBank/DDBJ databases">
        <authorList>
            <person name="Tran Van P."/>
        </authorList>
    </citation>
    <scope>NUCLEOTIDE SEQUENCE</scope>
</reference>
<dbReference type="AlphaFoldDB" id="A0A7R8VTT2"/>